<dbReference type="GO" id="GO:0000272">
    <property type="term" value="P:polysaccharide catabolic process"/>
    <property type="evidence" value="ECO:0007669"/>
    <property type="project" value="InterPro"/>
</dbReference>
<dbReference type="SUPFAM" id="SSF51445">
    <property type="entry name" value="(Trans)glycosidases"/>
    <property type="match status" value="1"/>
</dbReference>
<keyword evidence="6" id="KW-1185">Reference proteome</keyword>
<dbReference type="GO" id="GO:0004553">
    <property type="term" value="F:hydrolase activity, hydrolyzing O-glycosyl compounds"/>
    <property type="evidence" value="ECO:0007669"/>
    <property type="project" value="InterPro"/>
</dbReference>
<comment type="similarity">
    <text evidence="3">Belongs to the glycosyl hydrolase 5 (cellulase A) family.</text>
</comment>
<dbReference type="STRING" id="1441095.AM592_14555"/>
<proteinExistence type="inferred from homology"/>
<keyword evidence="2 3" id="KW-0326">Glycosidase</keyword>
<dbReference type="OrthoDB" id="9776971at2"/>
<gene>
    <name evidence="5" type="ORF">AM592_14555</name>
</gene>
<evidence type="ECO:0000256" key="3">
    <source>
        <dbReference type="RuleBase" id="RU361153"/>
    </source>
</evidence>
<feature type="domain" description="Glycoside hydrolase family 5" evidence="4">
    <location>
        <begin position="74"/>
        <end position="307"/>
    </location>
</feature>
<sequence length="438" mass="50255">MNRSRKRIAFWAILFFTLILIARFFIFQPDRSEENIGKYREIEGGIKFEPKSDRIYNENTPVLPNGIGVNIHDINEDDIKQLSTLGVKLVRIDLSWHKVETSPGQYDFSQFDRFVELLDRYGMKPYFIFSYSNKLYEQDKSIQTQGGLSGFSQFVKTAAERYKDRGAIWEIWNEPNVDLHWSPQPGIDDYAALVNETAPIIKQADPTGTVSAPAALALTNETFAWLEKLFQKGVLEQIDAVSVHPYRKKAPESVINEYARLRELIKKYSNKELPVFSGEWGYSTTSMPADFAREKQAEYLVRMLAVNQMAEIPVSIWYGLRDNGTDPKVEVHNYGLLDSKGKQKPAYAAYKTFTGQLSGFHFKERINTGNDDDYVLVFEKEGRQVIVYWTTSKEHDYEIEANGNTGKLVSLTGESRNVPLNGKVKLKLKQSPSYIRIY</sequence>
<name>A0A0M4FSD5_9BACI</name>
<dbReference type="EMBL" id="CP012600">
    <property type="protein sequence ID" value="ALC82660.1"/>
    <property type="molecule type" value="Genomic_DNA"/>
</dbReference>
<dbReference type="AlphaFoldDB" id="A0A0M4FSD5"/>
<dbReference type="PATRIC" id="fig|1441095.3.peg.3213"/>
<dbReference type="PANTHER" id="PTHR12631">
    <property type="entry name" value="ALPHA-L-IDURONIDASE"/>
    <property type="match status" value="1"/>
</dbReference>
<reference evidence="5 6" key="2">
    <citation type="journal article" date="2016" name="Int. J. Syst. Evol. Microbiol.">
        <title>Bacillus gobiensis sp. nov., isolated from a soil sample.</title>
        <authorList>
            <person name="Liu B."/>
            <person name="Liu G.H."/>
            <person name="Cetin S."/>
            <person name="Schumann P."/>
            <person name="Pan Z.Z."/>
            <person name="Chen Q.Q."/>
        </authorList>
    </citation>
    <scope>NUCLEOTIDE SEQUENCE [LARGE SCALE GENOMIC DNA]</scope>
    <source>
        <strain evidence="5 6">FJAT-4402</strain>
    </source>
</reference>
<dbReference type="InterPro" id="IPR017853">
    <property type="entry name" value="GH"/>
</dbReference>
<dbReference type="Proteomes" id="UP000067625">
    <property type="component" value="Chromosome"/>
</dbReference>
<dbReference type="InterPro" id="IPR001547">
    <property type="entry name" value="Glyco_hydro_5"/>
</dbReference>
<keyword evidence="1 3" id="KW-0378">Hydrolase</keyword>
<dbReference type="PANTHER" id="PTHR12631:SF10">
    <property type="entry name" value="BETA-XYLOSIDASE-LIKE PROTEIN-RELATED"/>
    <property type="match status" value="1"/>
</dbReference>
<dbReference type="RefSeq" id="WP_053604469.1">
    <property type="nucleotide sequence ID" value="NZ_CP012600.1"/>
</dbReference>
<evidence type="ECO:0000256" key="2">
    <source>
        <dbReference type="ARBA" id="ARBA00023295"/>
    </source>
</evidence>
<protein>
    <recommendedName>
        <fullName evidence="4">Glycoside hydrolase family 5 domain-containing protein</fullName>
    </recommendedName>
</protein>
<evidence type="ECO:0000313" key="6">
    <source>
        <dbReference type="Proteomes" id="UP000067625"/>
    </source>
</evidence>
<dbReference type="Pfam" id="PF00150">
    <property type="entry name" value="Cellulase"/>
    <property type="match status" value="1"/>
</dbReference>
<accession>A0A0M4FSD5</accession>
<evidence type="ECO:0000313" key="5">
    <source>
        <dbReference type="EMBL" id="ALC82660.1"/>
    </source>
</evidence>
<dbReference type="InterPro" id="IPR051923">
    <property type="entry name" value="Glycosyl_Hydrolase_39"/>
</dbReference>
<evidence type="ECO:0000256" key="1">
    <source>
        <dbReference type="ARBA" id="ARBA00022801"/>
    </source>
</evidence>
<dbReference type="Gene3D" id="3.20.20.80">
    <property type="entry name" value="Glycosidases"/>
    <property type="match status" value="1"/>
</dbReference>
<evidence type="ECO:0000259" key="4">
    <source>
        <dbReference type="Pfam" id="PF00150"/>
    </source>
</evidence>
<reference evidence="6" key="1">
    <citation type="submission" date="2015-08" db="EMBL/GenBank/DDBJ databases">
        <title>Genome sequencing project for genomic taxonomy and phylogenomics of Bacillus-like bacteria.</title>
        <authorList>
            <person name="Liu B."/>
            <person name="Wang J."/>
            <person name="Zhu Y."/>
            <person name="Liu G."/>
            <person name="Chen Q."/>
            <person name="Chen Z."/>
            <person name="Lan J."/>
            <person name="Che J."/>
            <person name="Ge C."/>
            <person name="Shi H."/>
            <person name="Pan Z."/>
            <person name="Liu X."/>
        </authorList>
    </citation>
    <scope>NUCLEOTIDE SEQUENCE [LARGE SCALE GENOMIC DNA]</scope>
    <source>
        <strain evidence="6">FJAT-4402</strain>
    </source>
</reference>
<organism evidence="5 6">
    <name type="scientific">Bacillus gobiensis</name>
    <dbReference type="NCBI Taxonomy" id="1441095"/>
    <lineage>
        <taxon>Bacteria</taxon>
        <taxon>Bacillati</taxon>
        <taxon>Bacillota</taxon>
        <taxon>Bacilli</taxon>
        <taxon>Bacillales</taxon>
        <taxon>Bacillaceae</taxon>
        <taxon>Bacillus</taxon>
    </lineage>
</organism>